<gene>
    <name evidence="1" type="ORF">SAMN05421730_101822</name>
</gene>
<evidence type="ECO:0008006" key="3">
    <source>
        <dbReference type="Google" id="ProtNLM"/>
    </source>
</evidence>
<dbReference type="RefSeq" id="WP_091235131.1">
    <property type="nucleotide sequence ID" value="NZ_FMKA01000018.1"/>
</dbReference>
<dbReference type="STRING" id="1619234.SAMN05421730_101822"/>
<proteinExistence type="predicted"/>
<protein>
    <recommendedName>
        <fullName evidence="3">SGNH/GDSL hydrolase family protein</fullName>
    </recommendedName>
</protein>
<dbReference type="AlphaFoldDB" id="A0A1D3TVR5"/>
<dbReference type="EMBL" id="FMKA01000018">
    <property type="protein sequence ID" value="SCP98233.1"/>
    <property type="molecule type" value="Genomic_DNA"/>
</dbReference>
<dbReference type="Proteomes" id="UP000199315">
    <property type="component" value="Unassembled WGS sequence"/>
</dbReference>
<reference evidence="1 2" key="1">
    <citation type="submission" date="2016-09" db="EMBL/GenBank/DDBJ databases">
        <authorList>
            <person name="Capua I."/>
            <person name="De Benedictis P."/>
            <person name="Joannis T."/>
            <person name="Lombin L.H."/>
            <person name="Cattoli G."/>
        </authorList>
    </citation>
    <scope>NUCLEOTIDE SEQUENCE [LARGE SCALE GENOMIC DNA]</scope>
    <source>
        <strain evidence="1 2">GluBS11</strain>
    </source>
</reference>
<accession>A0A1D3TVR5</accession>
<evidence type="ECO:0000313" key="2">
    <source>
        <dbReference type="Proteomes" id="UP000199315"/>
    </source>
</evidence>
<dbReference type="OrthoDB" id="1826529at2"/>
<organism evidence="1 2">
    <name type="scientific">Anaerobium acetethylicum</name>
    <dbReference type="NCBI Taxonomy" id="1619234"/>
    <lineage>
        <taxon>Bacteria</taxon>
        <taxon>Bacillati</taxon>
        <taxon>Bacillota</taxon>
        <taxon>Clostridia</taxon>
        <taxon>Lachnospirales</taxon>
        <taxon>Lachnospiraceae</taxon>
        <taxon>Anaerobium</taxon>
    </lineage>
</organism>
<evidence type="ECO:0000313" key="1">
    <source>
        <dbReference type="EMBL" id="SCP98233.1"/>
    </source>
</evidence>
<name>A0A1D3TVR5_9FIRM</name>
<sequence length="320" mass="37351">MRSFKRIMKIVLFLSICLAINGVFVYMLVPNSFIRIKVHNIENEKYDDIFVGSSHGFAAVNPVVVDGETGRKSINLCYGGEYLRDSYYLLKDACRTHIPERVIYELDPGYWVNPDTENPTYAMAYSNMSPSLVKAEYCFAKITDADFRSALFPWFHYRKQYGMIPQNLKDKREESYRNFDAAPLEEPTQVMSDEGFMYIKNSEGEKTKANMVLWDESKVLEEVPMYFHKLVRFCREKEIELVVMTTPVPEETLEEHSGNYKEADRYFAELMEEYGIRYLNFNTMETDGFQRGVEGFSDYEGHMFGGNAENFSRVLAEYLR</sequence>
<keyword evidence="2" id="KW-1185">Reference proteome</keyword>
<dbReference type="SUPFAM" id="SSF52266">
    <property type="entry name" value="SGNH hydrolase"/>
    <property type="match status" value="1"/>
</dbReference>